<dbReference type="InterPro" id="IPR046496">
    <property type="entry name" value="DUF6589"/>
</dbReference>
<reference evidence="2 3" key="1">
    <citation type="journal article" date="2019" name="Nat. Ecol. Evol.">
        <title>Megaphylogeny resolves global patterns of mushroom evolution.</title>
        <authorList>
            <person name="Varga T."/>
            <person name="Krizsan K."/>
            <person name="Foldi C."/>
            <person name="Dima B."/>
            <person name="Sanchez-Garcia M."/>
            <person name="Sanchez-Ramirez S."/>
            <person name="Szollosi G.J."/>
            <person name="Szarkandi J.G."/>
            <person name="Papp V."/>
            <person name="Albert L."/>
            <person name="Andreopoulos W."/>
            <person name="Angelini C."/>
            <person name="Antonin V."/>
            <person name="Barry K.W."/>
            <person name="Bougher N.L."/>
            <person name="Buchanan P."/>
            <person name="Buyck B."/>
            <person name="Bense V."/>
            <person name="Catcheside P."/>
            <person name="Chovatia M."/>
            <person name="Cooper J."/>
            <person name="Damon W."/>
            <person name="Desjardin D."/>
            <person name="Finy P."/>
            <person name="Geml J."/>
            <person name="Haridas S."/>
            <person name="Hughes K."/>
            <person name="Justo A."/>
            <person name="Karasinski D."/>
            <person name="Kautmanova I."/>
            <person name="Kiss B."/>
            <person name="Kocsube S."/>
            <person name="Kotiranta H."/>
            <person name="LaButti K.M."/>
            <person name="Lechner B.E."/>
            <person name="Liimatainen K."/>
            <person name="Lipzen A."/>
            <person name="Lukacs Z."/>
            <person name="Mihaltcheva S."/>
            <person name="Morgado L.N."/>
            <person name="Niskanen T."/>
            <person name="Noordeloos M.E."/>
            <person name="Ohm R.A."/>
            <person name="Ortiz-Santana B."/>
            <person name="Ovrebo C."/>
            <person name="Racz N."/>
            <person name="Riley R."/>
            <person name="Savchenko A."/>
            <person name="Shiryaev A."/>
            <person name="Soop K."/>
            <person name="Spirin V."/>
            <person name="Szebenyi C."/>
            <person name="Tomsovsky M."/>
            <person name="Tulloss R.E."/>
            <person name="Uehling J."/>
            <person name="Grigoriev I.V."/>
            <person name="Vagvolgyi C."/>
            <person name="Papp T."/>
            <person name="Martin F.M."/>
            <person name="Miettinen O."/>
            <person name="Hibbett D.S."/>
            <person name="Nagy L.G."/>
        </authorList>
    </citation>
    <scope>NUCLEOTIDE SEQUENCE [LARGE SCALE GENOMIC DNA]</scope>
    <source>
        <strain evidence="2 3">CBS 962.96</strain>
    </source>
</reference>
<keyword evidence="3" id="KW-1185">Reference proteome</keyword>
<evidence type="ECO:0000313" key="3">
    <source>
        <dbReference type="Proteomes" id="UP000297245"/>
    </source>
</evidence>
<dbReference type="EMBL" id="ML179241">
    <property type="protein sequence ID" value="THU93721.1"/>
    <property type="molecule type" value="Genomic_DNA"/>
</dbReference>
<dbReference type="AlphaFoldDB" id="A0A4S8LWE9"/>
<organism evidence="2 3">
    <name type="scientific">Dendrothele bispora (strain CBS 962.96)</name>
    <dbReference type="NCBI Taxonomy" id="1314807"/>
    <lineage>
        <taxon>Eukaryota</taxon>
        <taxon>Fungi</taxon>
        <taxon>Dikarya</taxon>
        <taxon>Basidiomycota</taxon>
        <taxon>Agaricomycotina</taxon>
        <taxon>Agaricomycetes</taxon>
        <taxon>Agaricomycetidae</taxon>
        <taxon>Agaricales</taxon>
        <taxon>Agaricales incertae sedis</taxon>
        <taxon>Dendrothele</taxon>
    </lineage>
</organism>
<gene>
    <name evidence="2" type="ORF">K435DRAFT_799463</name>
</gene>
<accession>A0A4S8LWE9</accession>
<proteinExistence type="predicted"/>
<feature type="domain" description="DUF6589" evidence="1">
    <location>
        <begin position="214"/>
        <end position="316"/>
    </location>
</feature>
<dbReference type="Proteomes" id="UP000297245">
    <property type="component" value="Unassembled WGS sequence"/>
</dbReference>
<sequence length="456" mass="52126">MRQHTDPICQYAKHNTQHANTQNTQHANIDTQIRHATRNHVTQKSGSHASSRVFGIASRMNSVLITRKHRPPSIIQDAAISSFVLARNQYAKGYLAVQFGIWHIACQSHVDVKCISCLMGARIHDASARHVLATIADDSLSRLRLEVKGGHEKCTVLYRYVLDNIQQFLKVWEGGIGHENRLICGCAGTAIGMDDIAPGAFNLEDLFSRILRNDQSELTVKKIYNNIHWNHISAIQELHVLRVLLRFVPSLNSLEKQVTEYFRTTYAIHRMCEGWKTKLVPLGTNSEHEIETEGMKCAIHDFLSQSDWQPEYSSKLIQKTIWETEVLDCWRLEIGLDHPEDIIRHFKNLGKQDQLPEYEVLLQNAKNITERYITLESYEQALSPNDSDSSLIPDCHKFPIGTLFESRNSVGRHNSENDVSINTTHTFTEGEDFTGDHVLANSVLFMWEYSLWVQLD</sequence>
<name>A0A4S8LWE9_DENBC</name>
<protein>
    <recommendedName>
        <fullName evidence="1">DUF6589 domain-containing protein</fullName>
    </recommendedName>
</protein>
<evidence type="ECO:0000313" key="2">
    <source>
        <dbReference type="EMBL" id="THU93721.1"/>
    </source>
</evidence>
<dbReference type="OrthoDB" id="3266963at2759"/>
<dbReference type="Pfam" id="PF20231">
    <property type="entry name" value="DUF6589"/>
    <property type="match status" value="1"/>
</dbReference>
<evidence type="ECO:0000259" key="1">
    <source>
        <dbReference type="Pfam" id="PF20231"/>
    </source>
</evidence>